<protein>
    <recommendedName>
        <fullName evidence="8">Major facilitator superfamily (MFS) profile domain-containing protein</fullName>
    </recommendedName>
</protein>
<feature type="transmembrane region" description="Helical" evidence="7">
    <location>
        <begin position="199"/>
        <end position="221"/>
    </location>
</feature>
<evidence type="ECO:0000313" key="9">
    <source>
        <dbReference type="EMBL" id="KKO98585.1"/>
    </source>
</evidence>
<keyword evidence="4 7" id="KW-0472">Membrane</keyword>
<evidence type="ECO:0000313" key="10">
    <source>
        <dbReference type="Proteomes" id="UP000034112"/>
    </source>
</evidence>
<feature type="transmembrane region" description="Helical" evidence="7">
    <location>
        <begin position="81"/>
        <end position="101"/>
    </location>
</feature>
<evidence type="ECO:0000256" key="1">
    <source>
        <dbReference type="ARBA" id="ARBA00004141"/>
    </source>
</evidence>
<dbReference type="OrthoDB" id="6770063at2759"/>
<dbReference type="InterPro" id="IPR020846">
    <property type="entry name" value="MFS_dom"/>
</dbReference>
<comment type="caution">
    <text evidence="9">The sequence shown here is derived from an EMBL/GenBank/DDBJ whole genome shotgun (WGS) entry which is preliminary data.</text>
</comment>
<dbReference type="Gene3D" id="1.20.1250.20">
    <property type="entry name" value="MFS general substrate transporter like domains"/>
    <property type="match status" value="1"/>
</dbReference>
<feature type="transmembrane region" description="Helical" evidence="7">
    <location>
        <begin position="390"/>
        <end position="411"/>
    </location>
</feature>
<dbReference type="AlphaFoldDB" id="A0A0F9WZY7"/>
<dbReference type="EMBL" id="JOKZ01000405">
    <property type="protein sequence ID" value="KKO98585.1"/>
    <property type="molecule type" value="Genomic_DNA"/>
</dbReference>
<accession>A0A0F9WZY7</accession>
<dbReference type="GO" id="GO:0022857">
    <property type="term" value="F:transmembrane transporter activity"/>
    <property type="evidence" value="ECO:0007669"/>
    <property type="project" value="InterPro"/>
</dbReference>
<evidence type="ECO:0000256" key="2">
    <source>
        <dbReference type="ARBA" id="ARBA00022692"/>
    </source>
</evidence>
<dbReference type="PANTHER" id="PTHR23502">
    <property type="entry name" value="MAJOR FACILITATOR SUPERFAMILY"/>
    <property type="match status" value="1"/>
</dbReference>
<dbReference type="InterPro" id="IPR011701">
    <property type="entry name" value="MFS"/>
</dbReference>
<organism evidence="9 10">
    <name type="scientific">Trichoderma harzianum</name>
    <name type="common">Hypocrea lixii</name>
    <dbReference type="NCBI Taxonomy" id="5544"/>
    <lineage>
        <taxon>Eukaryota</taxon>
        <taxon>Fungi</taxon>
        <taxon>Dikarya</taxon>
        <taxon>Ascomycota</taxon>
        <taxon>Pezizomycotina</taxon>
        <taxon>Sordariomycetes</taxon>
        <taxon>Hypocreomycetidae</taxon>
        <taxon>Hypocreales</taxon>
        <taxon>Hypocreaceae</taxon>
        <taxon>Trichoderma</taxon>
    </lineage>
</organism>
<evidence type="ECO:0000256" key="4">
    <source>
        <dbReference type="ARBA" id="ARBA00023136"/>
    </source>
</evidence>
<dbReference type="OMA" id="PPTGPIM"/>
<name>A0A0F9WZY7_TRIHA</name>
<evidence type="ECO:0000256" key="6">
    <source>
        <dbReference type="SAM" id="MobiDB-lite"/>
    </source>
</evidence>
<feature type="transmembrane region" description="Helical" evidence="7">
    <location>
        <begin position="366"/>
        <end position="384"/>
    </location>
</feature>
<feature type="transmembrane region" description="Helical" evidence="7">
    <location>
        <begin position="172"/>
        <end position="193"/>
    </location>
</feature>
<evidence type="ECO:0000256" key="5">
    <source>
        <dbReference type="ARBA" id="ARBA00023180"/>
    </source>
</evidence>
<proteinExistence type="predicted"/>
<evidence type="ECO:0000259" key="8">
    <source>
        <dbReference type="PROSITE" id="PS50850"/>
    </source>
</evidence>
<dbReference type="GO" id="GO:0005886">
    <property type="term" value="C:plasma membrane"/>
    <property type="evidence" value="ECO:0007669"/>
    <property type="project" value="TreeGrafter"/>
</dbReference>
<feature type="transmembrane region" description="Helical" evidence="7">
    <location>
        <begin position="423"/>
        <end position="444"/>
    </location>
</feature>
<dbReference type="SUPFAM" id="SSF103473">
    <property type="entry name" value="MFS general substrate transporter"/>
    <property type="match status" value="1"/>
</dbReference>
<keyword evidence="5" id="KW-0325">Glycoprotein</keyword>
<dbReference type="PROSITE" id="PS50850">
    <property type="entry name" value="MFS"/>
    <property type="match status" value="1"/>
</dbReference>
<dbReference type="Pfam" id="PF07690">
    <property type="entry name" value="MFS_1"/>
    <property type="match status" value="1"/>
</dbReference>
<feature type="transmembrane region" description="Helical" evidence="7">
    <location>
        <begin position="322"/>
        <end position="346"/>
    </location>
</feature>
<dbReference type="Proteomes" id="UP000034112">
    <property type="component" value="Unassembled WGS sequence"/>
</dbReference>
<dbReference type="InterPro" id="IPR036259">
    <property type="entry name" value="MFS_trans_sf"/>
</dbReference>
<dbReference type="PANTHER" id="PTHR23502:SF60">
    <property type="entry name" value="MAJOR FACILITATOR SUPERFAMILY (MFS) PROFILE DOMAIN-CONTAINING PROTEIN-RELATED"/>
    <property type="match status" value="1"/>
</dbReference>
<keyword evidence="3 7" id="KW-1133">Transmembrane helix</keyword>
<feature type="transmembrane region" description="Helical" evidence="7">
    <location>
        <begin position="113"/>
        <end position="132"/>
    </location>
</feature>
<feature type="transmembrane region" description="Helical" evidence="7">
    <location>
        <begin position="47"/>
        <end position="69"/>
    </location>
</feature>
<feature type="transmembrane region" description="Helical" evidence="7">
    <location>
        <begin position="138"/>
        <end position="165"/>
    </location>
</feature>
<comment type="subcellular location">
    <subcellularLocation>
        <location evidence="1">Membrane</location>
        <topology evidence="1">Multi-pass membrane protein</topology>
    </subcellularLocation>
</comment>
<dbReference type="FunFam" id="1.20.1250.20:FF:000011">
    <property type="entry name" value="MFS multidrug transporter, putative"/>
    <property type="match status" value="1"/>
</dbReference>
<feature type="transmembrane region" description="Helical" evidence="7">
    <location>
        <begin position="283"/>
        <end position="302"/>
    </location>
</feature>
<reference evidence="10" key="1">
    <citation type="journal article" date="2015" name="Genome Announc.">
        <title>Draft whole-genome sequence of the biocontrol agent Trichoderma harzianum T6776.</title>
        <authorList>
            <person name="Baroncelli R."/>
            <person name="Piaggeschi G."/>
            <person name="Fiorini L."/>
            <person name="Bertolini E."/>
            <person name="Zapparata A."/>
            <person name="Pe M.E."/>
            <person name="Sarrocco S."/>
            <person name="Vannacci G."/>
        </authorList>
    </citation>
    <scope>NUCLEOTIDE SEQUENCE [LARGE SCALE GENOMIC DNA]</scope>
    <source>
        <strain evidence="10">T6776</strain>
    </source>
</reference>
<keyword evidence="2 7" id="KW-0812">Transmembrane</keyword>
<feature type="domain" description="Major facilitator superfamily (MFS) profile" evidence="8">
    <location>
        <begin position="46"/>
        <end position="481"/>
    </location>
</feature>
<sequence length="490" mass="52667">MEITDMEKSAATAPSVLNSETEDTDQTWLESKDNPLNWPRSKKYQTIGLISFQAFISPLASSIMAPGLLELAEKYNIKSDTVLALTLTIYLLAWALGPLAFAPLSEMYGRRWVINISSVIFTAFSIGCIFAKSTGQLIAFRFLAGIGASTPISIAGAVIADLYILEERAPASAIYGLGLLIGPPTGPIMGGYLTQTVGVRYGFVLTAALGAVALVLSVFLLPETDDAIIRSKRGSQRGGIMGLFNKKAETSAEDKRTQSSTPLTGSAREAAIRPLVLLTRSPICFILSFYGALVYGFLNMFFTTFPTIFGETYGFKPGPTGLTYIGGGLGELCATALGGWVGNTVYHNLTKKNGGIPKPEFRMPGMLLGSVAVPIGLFWFGWTAQTHQHWMLPIIGSSIFGFGMMSILLPLQLYFIDAFKYSAAALAAASLARSLLAFAIPLFAPQMIDAMRLGGTYSFLGGLSIAIGIPLPLWVYLQGEKIRARSDLNH</sequence>
<feature type="transmembrane region" description="Helical" evidence="7">
    <location>
        <begin position="456"/>
        <end position="477"/>
    </location>
</feature>
<evidence type="ECO:0000256" key="7">
    <source>
        <dbReference type="SAM" id="Phobius"/>
    </source>
</evidence>
<dbReference type="CDD" id="cd17323">
    <property type="entry name" value="MFS_Tpo1_MDR_like"/>
    <property type="match status" value="1"/>
</dbReference>
<gene>
    <name evidence="9" type="ORF">THAR02_09304</name>
</gene>
<evidence type="ECO:0000256" key="3">
    <source>
        <dbReference type="ARBA" id="ARBA00022989"/>
    </source>
</evidence>
<feature type="region of interest" description="Disordered" evidence="6">
    <location>
        <begin position="1"/>
        <end position="34"/>
    </location>
</feature>